<dbReference type="Gene3D" id="3.40.50.11410">
    <property type="match status" value="1"/>
</dbReference>
<dbReference type="GO" id="GO:0005525">
    <property type="term" value="F:GTP binding"/>
    <property type="evidence" value="ECO:0007669"/>
    <property type="project" value="UniProtKB-KW"/>
</dbReference>
<dbReference type="SUPFAM" id="SSF52540">
    <property type="entry name" value="P-loop containing nucleoside triphosphate hydrolases"/>
    <property type="match status" value="1"/>
</dbReference>
<dbReference type="PANTHER" id="PTHR42714">
    <property type="entry name" value="TRNA MODIFICATION GTPASE GTPBP3"/>
    <property type="match status" value="1"/>
</dbReference>
<dbReference type="Pfam" id="PF18128">
    <property type="entry name" value="HydF_dimer"/>
    <property type="match status" value="1"/>
</dbReference>
<dbReference type="InterPro" id="IPR041606">
    <property type="entry name" value="HydF_dimer"/>
</dbReference>
<evidence type="ECO:0000256" key="2">
    <source>
        <dbReference type="ARBA" id="ARBA00023134"/>
    </source>
</evidence>
<evidence type="ECO:0000256" key="1">
    <source>
        <dbReference type="ARBA" id="ARBA00022741"/>
    </source>
</evidence>
<dbReference type="InterPro" id="IPR005225">
    <property type="entry name" value="Small_GTP-bd"/>
</dbReference>
<dbReference type="InterPro" id="IPR027417">
    <property type="entry name" value="P-loop_NTPase"/>
</dbReference>
<dbReference type="NCBIfam" id="TIGR03918">
    <property type="entry name" value="GTP_HydF"/>
    <property type="match status" value="1"/>
</dbReference>
<dbReference type="NCBIfam" id="TIGR00231">
    <property type="entry name" value="small_GTP"/>
    <property type="match status" value="1"/>
</dbReference>
<proteinExistence type="predicted"/>
<feature type="domain" description="Hydrogen maturase F dimerization" evidence="4">
    <location>
        <begin position="176"/>
        <end position="274"/>
    </location>
</feature>
<dbReference type="EMBL" id="CP000448">
    <property type="protein sequence ID" value="ABI67661.1"/>
    <property type="molecule type" value="Genomic_DNA"/>
</dbReference>
<dbReference type="InterPro" id="IPR006073">
    <property type="entry name" value="GTP-bd"/>
</dbReference>
<dbReference type="PANTHER" id="PTHR42714:SF6">
    <property type="entry name" value="TRANSLATION INITIATION FACTOR IF-2"/>
    <property type="match status" value="1"/>
</dbReference>
<protein>
    <submittedName>
        <fullName evidence="6">Small GTP-binding protein domain</fullName>
    </submittedName>
</protein>
<dbReference type="KEGG" id="swo:Swol_0318"/>
<dbReference type="GO" id="GO:0002098">
    <property type="term" value="P:tRNA wobble uridine modification"/>
    <property type="evidence" value="ECO:0007669"/>
    <property type="project" value="TreeGrafter"/>
</dbReference>
<dbReference type="FunFam" id="3.40.50.11420:FF:000001">
    <property type="entry name" value="Hydrogenase maturation GTPase HydF"/>
    <property type="match status" value="1"/>
</dbReference>
<accession>Q0B043</accession>
<evidence type="ECO:0000313" key="6">
    <source>
        <dbReference type="EMBL" id="ABI67661.1"/>
    </source>
</evidence>
<dbReference type="Gene3D" id="3.40.50.300">
    <property type="entry name" value="P-loop containing nucleotide triphosphate hydrolases"/>
    <property type="match status" value="1"/>
</dbReference>
<evidence type="ECO:0000313" key="7">
    <source>
        <dbReference type="Proteomes" id="UP000001968"/>
    </source>
</evidence>
<dbReference type="Proteomes" id="UP000001968">
    <property type="component" value="Chromosome"/>
</dbReference>
<reference evidence="7" key="1">
    <citation type="journal article" date="2010" name="Environ. Microbiol.">
        <title>The genome of Syntrophomonas wolfei: new insights into syntrophic metabolism and biohydrogen production.</title>
        <authorList>
            <person name="Sieber J.R."/>
            <person name="Sims D.R."/>
            <person name="Han C."/>
            <person name="Kim E."/>
            <person name="Lykidis A."/>
            <person name="Lapidus A.L."/>
            <person name="McDonnald E."/>
            <person name="Rohlin L."/>
            <person name="Culley D.E."/>
            <person name="Gunsalus R."/>
            <person name="McInerney M.J."/>
        </authorList>
    </citation>
    <scope>NUCLEOTIDE SEQUENCE [LARGE SCALE GENOMIC DNA]</scope>
    <source>
        <strain evidence="7">DSM 2245B / Goettingen</strain>
    </source>
</reference>
<dbReference type="RefSeq" id="WP_011639769.1">
    <property type="nucleotide sequence ID" value="NC_008346.1"/>
</dbReference>
<sequence>MQDTPKANRLHIAIFGRRNAGKSSLINALTRQEIALVSEVPGTTTDPVFKAMEILPIGPCMIIDTAGIDDEGQLGELRIKKTREVLNQTDLALLVIDPALGISEFEKELKQAIRSRKIALIGVLNKTDQGQVDKKSLEKQLGLSLVAVSSRSGEGIEFLKERIIERAPAHFEEAHIVGDLIEPGDICLLVVPIDMAAPKGRLILPQVQTIRDILDSDATAIVVKEDKLRAALEGLAKKPRLLITDSQVFGKVAPQTPDDVMLTSFSILFARFKGDLLELVRGAKAIEKLRPGDEVLIAEACTHHAQDDDIGRVQIPRWLNRYVGGELNFHWYSGSGYPENLEQFKLVVHCGACMINRRQMLHRIDLARDSGVPIINYGVLLAFVNGILERALQPFPQVRAIL</sequence>
<evidence type="ECO:0000259" key="4">
    <source>
        <dbReference type="Pfam" id="PF18128"/>
    </source>
</evidence>
<dbReference type="Pfam" id="PF01926">
    <property type="entry name" value="MMR_HSR1"/>
    <property type="match status" value="1"/>
</dbReference>
<gene>
    <name evidence="6" type="ordered locus">Swol_0318</name>
</gene>
<keyword evidence="1" id="KW-0547">Nucleotide-binding</keyword>
<feature type="domain" description="G" evidence="3">
    <location>
        <begin position="11"/>
        <end position="126"/>
    </location>
</feature>
<name>Q0B043_SYNWW</name>
<keyword evidence="7" id="KW-1185">Reference proteome</keyword>
<dbReference type="InterPro" id="IPR040644">
    <property type="entry name" value="HydF_tetramer"/>
</dbReference>
<evidence type="ECO:0000259" key="5">
    <source>
        <dbReference type="Pfam" id="PF18133"/>
    </source>
</evidence>
<dbReference type="GO" id="GO:0030488">
    <property type="term" value="P:tRNA methylation"/>
    <property type="evidence" value="ECO:0007669"/>
    <property type="project" value="TreeGrafter"/>
</dbReference>
<keyword evidence="2" id="KW-0342">GTP-binding</keyword>
<dbReference type="InterPro" id="IPR023873">
    <property type="entry name" value="FeFe-hyd_GTPase_HydF"/>
</dbReference>
<dbReference type="AlphaFoldDB" id="Q0B043"/>
<feature type="domain" description="Hydrogen maturase F tetramerization" evidence="5">
    <location>
        <begin position="279"/>
        <end position="394"/>
    </location>
</feature>
<dbReference type="OrthoDB" id="9811338at2"/>
<dbReference type="Pfam" id="PF18133">
    <property type="entry name" value="HydF_tetramer"/>
    <property type="match status" value="1"/>
</dbReference>
<evidence type="ECO:0000259" key="3">
    <source>
        <dbReference type="Pfam" id="PF01926"/>
    </source>
</evidence>
<dbReference type="Gene3D" id="3.40.50.11420">
    <property type="match status" value="1"/>
</dbReference>
<dbReference type="HOGENOM" id="CLU_042017_0_0_9"/>
<dbReference type="GO" id="GO:0005737">
    <property type="term" value="C:cytoplasm"/>
    <property type="evidence" value="ECO:0007669"/>
    <property type="project" value="TreeGrafter"/>
</dbReference>
<dbReference type="CDD" id="cd00880">
    <property type="entry name" value="Era_like"/>
    <property type="match status" value="1"/>
</dbReference>
<organism evidence="6 7">
    <name type="scientific">Syntrophomonas wolfei subsp. wolfei (strain DSM 2245B / Goettingen)</name>
    <dbReference type="NCBI Taxonomy" id="335541"/>
    <lineage>
        <taxon>Bacteria</taxon>
        <taxon>Bacillati</taxon>
        <taxon>Bacillota</taxon>
        <taxon>Clostridia</taxon>
        <taxon>Eubacteriales</taxon>
        <taxon>Syntrophomonadaceae</taxon>
        <taxon>Syntrophomonas</taxon>
    </lineage>
</organism>
<dbReference type="STRING" id="335541.Swol_0318"/>
<dbReference type="eggNOG" id="COG0486">
    <property type="taxonomic scope" value="Bacteria"/>
</dbReference>